<protein>
    <submittedName>
        <fullName evidence="1">Uncharacterized protein</fullName>
    </submittedName>
</protein>
<organism evidence="1 2">
    <name type="scientific">Comamonas testosteroni</name>
    <name type="common">Pseudomonas testosteroni</name>
    <dbReference type="NCBI Taxonomy" id="285"/>
    <lineage>
        <taxon>Bacteria</taxon>
        <taxon>Pseudomonadati</taxon>
        <taxon>Pseudomonadota</taxon>
        <taxon>Betaproteobacteria</taxon>
        <taxon>Burkholderiales</taxon>
        <taxon>Comamonadaceae</taxon>
        <taxon>Comamonas</taxon>
    </lineage>
</organism>
<dbReference type="EMBL" id="JNVD01000010">
    <property type="protein sequence ID" value="KOC27027.1"/>
    <property type="molecule type" value="Genomic_DNA"/>
</dbReference>
<reference evidence="2" key="1">
    <citation type="submission" date="2014-06" db="EMBL/GenBank/DDBJ databases">
        <title>Draft genome sequence of C. testosteroni WDL7.</title>
        <authorList>
            <person name="Wu Y."/>
            <person name="Seshan H."/>
            <person name="Arumugam K."/>
        </authorList>
    </citation>
    <scope>NUCLEOTIDE SEQUENCE [LARGE SCALE GENOMIC DNA]</scope>
    <source>
        <strain evidence="2">WDL7</strain>
    </source>
</reference>
<name>A0A0L7MYM3_COMTE</name>
<dbReference type="AlphaFoldDB" id="A0A0L7MYM3"/>
<evidence type="ECO:0000313" key="1">
    <source>
        <dbReference type="EMBL" id="KOC27027.1"/>
    </source>
</evidence>
<sequence>MQRGIHFPSSRYPAIPLVRPLEVFGKAFDVELSSGLTLSPETVLRASLGKSLQTFLREEGLLQPLKQFRYGLLGQHQLSSTTKTTIRAAMGPVGDKVIAVLDGDPIPEELDSMSDWSALAMTWGSTSPDNALDVVVKSFVELDQFNAEVSACAATHGREAGEQMFQTRFGLLLPAWRELCPDLRIDCCVRLESSLHVVAALEAMPRVVETEEAVSLVAGFLDPEAKPLGHWLRQVAETVKCGNNKELADLLARRNILHHEERLITHDTLKGWSAMKPGSLMSLQGCQALLKVVPDEEATQRLLCRFALARFLAFLCDFLRSCVSTGAPTWPDAQRVILERYTQISVARQKVGGQIRQTQ</sequence>
<evidence type="ECO:0000313" key="2">
    <source>
        <dbReference type="Proteomes" id="UP000037442"/>
    </source>
</evidence>
<comment type="caution">
    <text evidence="1">The sequence shown here is derived from an EMBL/GenBank/DDBJ whole genome shotgun (WGS) entry which is preliminary data.</text>
</comment>
<dbReference type="PATRIC" id="fig|285.49.peg.64"/>
<accession>A0A0L7MYM3</accession>
<proteinExistence type="predicted"/>
<gene>
    <name evidence="1" type="ORF">GL58_00300</name>
</gene>
<dbReference type="Proteomes" id="UP000037442">
    <property type="component" value="Unassembled WGS sequence"/>
</dbReference>